<dbReference type="WBParaSite" id="PEQ_0001457901-mRNA-1">
    <property type="protein sequence ID" value="PEQ_0001457901-mRNA-1"/>
    <property type="gene ID" value="PEQ_0001457901"/>
</dbReference>
<reference evidence="2" key="1">
    <citation type="submission" date="2022-11" db="UniProtKB">
        <authorList>
            <consortium name="WormBaseParasite"/>
        </authorList>
    </citation>
    <scope>IDENTIFICATION</scope>
</reference>
<keyword evidence="1" id="KW-1185">Reference proteome</keyword>
<evidence type="ECO:0000313" key="1">
    <source>
        <dbReference type="Proteomes" id="UP000887564"/>
    </source>
</evidence>
<dbReference type="AlphaFoldDB" id="A0A914SB39"/>
<evidence type="ECO:0000313" key="2">
    <source>
        <dbReference type="WBParaSite" id="PEQ_0001457901-mRNA-1"/>
    </source>
</evidence>
<sequence>EGVGVCRRESDCVSGFTCKERQDPGGISRCCVEKPRCPDSTIALIRHGKAVECFIHGSPCMTAGYSCQRATDNSLQCCSIMPLLAECPQGYRGAMSIISGGYISCSDRFDFTLVSRSSVKYSLIQ</sequence>
<name>A0A914SB39_PAREQ</name>
<accession>A0A914SB39</accession>
<dbReference type="Proteomes" id="UP000887564">
    <property type="component" value="Unplaced"/>
</dbReference>
<organism evidence="1 2">
    <name type="scientific">Parascaris equorum</name>
    <name type="common">Equine roundworm</name>
    <dbReference type="NCBI Taxonomy" id="6256"/>
    <lineage>
        <taxon>Eukaryota</taxon>
        <taxon>Metazoa</taxon>
        <taxon>Ecdysozoa</taxon>
        <taxon>Nematoda</taxon>
        <taxon>Chromadorea</taxon>
        <taxon>Rhabditida</taxon>
        <taxon>Spirurina</taxon>
        <taxon>Ascaridomorpha</taxon>
        <taxon>Ascaridoidea</taxon>
        <taxon>Ascarididae</taxon>
        <taxon>Parascaris</taxon>
    </lineage>
</organism>
<proteinExistence type="predicted"/>
<protein>
    <submittedName>
        <fullName evidence="2">EB domain-containing protein</fullName>
    </submittedName>
</protein>